<dbReference type="Proteomes" id="UP001162480">
    <property type="component" value="Chromosome 26"/>
</dbReference>
<gene>
    <name evidence="1" type="ORF">OCTVUL_1B010508</name>
</gene>
<proteinExistence type="predicted"/>
<reference evidence="1" key="1">
    <citation type="submission" date="2023-08" db="EMBL/GenBank/DDBJ databases">
        <authorList>
            <person name="Alioto T."/>
            <person name="Alioto T."/>
            <person name="Gomez Garrido J."/>
        </authorList>
    </citation>
    <scope>NUCLEOTIDE SEQUENCE</scope>
</reference>
<protein>
    <submittedName>
        <fullName evidence="1">Uncharacterized protein</fullName>
    </submittedName>
</protein>
<evidence type="ECO:0000313" key="2">
    <source>
        <dbReference type="Proteomes" id="UP001162480"/>
    </source>
</evidence>
<accession>A0AA36BVT4</accession>
<sequence length="68" mass="7190">MKRQPADITERKIQVNDRAAFGEKFHLDNFLRIGCGIAASCSIRISITVIISSSSSSLDSSSSVGGCG</sequence>
<organism evidence="1 2">
    <name type="scientific">Octopus vulgaris</name>
    <name type="common">Common octopus</name>
    <dbReference type="NCBI Taxonomy" id="6645"/>
    <lineage>
        <taxon>Eukaryota</taxon>
        <taxon>Metazoa</taxon>
        <taxon>Spiralia</taxon>
        <taxon>Lophotrochozoa</taxon>
        <taxon>Mollusca</taxon>
        <taxon>Cephalopoda</taxon>
        <taxon>Coleoidea</taxon>
        <taxon>Octopodiformes</taxon>
        <taxon>Octopoda</taxon>
        <taxon>Incirrata</taxon>
        <taxon>Octopodidae</taxon>
        <taxon>Octopus</taxon>
    </lineage>
</organism>
<name>A0AA36BVT4_OCTVU</name>
<keyword evidence="2" id="KW-1185">Reference proteome</keyword>
<dbReference type="EMBL" id="OX597839">
    <property type="protein sequence ID" value="CAI9741580.1"/>
    <property type="molecule type" value="Genomic_DNA"/>
</dbReference>
<evidence type="ECO:0000313" key="1">
    <source>
        <dbReference type="EMBL" id="CAI9741580.1"/>
    </source>
</evidence>
<dbReference type="AlphaFoldDB" id="A0AA36BVT4"/>